<evidence type="ECO:0000313" key="5">
    <source>
        <dbReference type="Proteomes" id="UP000250369"/>
    </source>
</evidence>
<gene>
    <name evidence="4" type="ORF">DQG23_03410</name>
</gene>
<evidence type="ECO:0000313" key="4">
    <source>
        <dbReference type="EMBL" id="RAV23252.1"/>
    </source>
</evidence>
<proteinExistence type="inferred from homology"/>
<organism evidence="4 5">
    <name type="scientific">Paenibacillus contaminans</name>
    <dbReference type="NCBI Taxonomy" id="450362"/>
    <lineage>
        <taxon>Bacteria</taxon>
        <taxon>Bacillati</taxon>
        <taxon>Bacillota</taxon>
        <taxon>Bacilli</taxon>
        <taxon>Bacillales</taxon>
        <taxon>Paenibacillaceae</taxon>
        <taxon>Paenibacillus</taxon>
    </lineage>
</organism>
<comment type="caution">
    <text evidence="4">The sequence shown here is derived from an EMBL/GenBank/DDBJ whole genome shotgun (WGS) entry which is preliminary data.</text>
</comment>
<reference evidence="4 5" key="1">
    <citation type="journal article" date="2009" name="Int. J. Syst. Evol. Microbiol.">
        <title>Paenibacillus contaminans sp. nov., isolated from a contaminated laboratory plate.</title>
        <authorList>
            <person name="Chou J.H."/>
            <person name="Lee J.H."/>
            <person name="Lin M.C."/>
            <person name="Chang P.S."/>
            <person name="Arun A.B."/>
            <person name="Young C.C."/>
            <person name="Chen W.M."/>
        </authorList>
    </citation>
    <scope>NUCLEOTIDE SEQUENCE [LARGE SCALE GENOMIC DNA]</scope>
    <source>
        <strain evidence="4 5">CKOBP-6</strain>
    </source>
</reference>
<dbReference type="PANTHER" id="PTHR22550:SF5">
    <property type="entry name" value="LEUCINE ZIPPER PROTEIN 4"/>
    <property type="match status" value="1"/>
</dbReference>
<keyword evidence="3" id="KW-1133">Transmembrane helix</keyword>
<feature type="transmembrane region" description="Helical" evidence="3">
    <location>
        <begin position="340"/>
        <end position="358"/>
    </location>
</feature>
<dbReference type="RefSeq" id="WP_113029362.1">
    <property type="nucleotide sequence ID" value="NZ_QMFB01000001.1"/>
</dbReference>
<evidence type="ECO:0000256" key="2">
    <source>
        <dbReference type="ARBA" id="ARBA00023136"/>
    </source>
</evidence>
<name>A0A329MU99_9BACL</name>
<keyword evidence="3" id="KW-0812">Transmembrane</keyword>
<dbReference type="AlphaFoldDB" id="A0A329MU99"/>
<dbReference type="PANTHER" id="PTHR22550">
    <property type="entry name" value="SPORE GERMINATION PROTEIN"/>
    <property type="match status" value="1"/>
</dbReference>
<dbReference type="InterPro" id="IPR050768">
    <property type="entry name" value="UPF0353/GerABKA_families"/>
</dbReference>
<sequence>MPTRDSHGLNDFVYDSHDPLIFINHIKDFLHSPPDLVIRSLVVSPEIVCYCMFLETLTDKDRIEHELLSYLTEKAIFNDSSSTEEIIGTLKGKIPFSSIDSTDDVKRCIDSLLKGTCLVVISGAPEVLRIQAPQTSQRNISEPLTESTVRGPQEGFTEEIADNLSLLRKRIKSAHLHIEQVSVGTETETSISMLYMDNLAPDSVVDEFRRRIGTVRTDSILDSAYVEEWIQDRTYSPFSTLLNTERPDIVASHLLEGRVAVLVDGSPIALIGPITFFQFFIAPEDYYQRADIATLLRWVRFLSFLLAVFVPALYVSVVSYHQELLPHSLLISIAAQREGIPFPAFVEAAIMMVTFEVLREAGLRMPRIAGQAISIVGALVLGQAAVTAGLVSTAMVIVVALTAISNFVVPSYSFGITQRLLLFFYMILAGVLGLFGVLCGVLFTLVHLASMKSFNVPYLSPVAPIVLSDWKDMIFRVPRPWMDTYPKMNDTKKRKRRGGL</sequence>
<keyword evidence="5" id="KW-1185">Reference proteome</keyword>
<dbReference type="GO" id="GO:0016020">
    <property type="term" value="C:membrane"/>
    <property type="evidence" value="ECO:0007669"/>
    <property type="project" value="InterPro"/>
</dbReference>
<protein>
    <submittedName>
        <fullName evidence="4">Spore germination protein</fullName>
    </submittedName>
</protein>
<feature type="transmembrane region" description="Helical" evidence="3">
    <location>
        <begin position="379"/>
        <end position="403"/>
    </location>
</feature>
<dbReference type="Pfam" id="PF03323">
    <property type="entry name" value="GerA"/>
    <property type="match status" value="1"/>
</dbReference>
<evidence type="ECO:0000256" key="1">
    <source>
        <dbReference type="ARBA" id="ARBA00005278"/>
    </source>
</evidence>
<feature type="transmembrane region" description="Helical" evidence="3">
    <location>
        <begin position="298"/>
        <end position="320"/>
    </location>
</feature>
<keyword evidence="2 3" id="KW-0472">Membrane</keyword>
<accession>A0A329MU99</accession>
<comment type="similarity">
    <text evidence="1">Belongs to the GerABKA family.</text>
</comment>
<dbReference type="OrthoDB" id="1726708at2"/>
<dbReference type="Proteomes" id="UP000250369">
    <property type="component" value="Unassembled WGS sequence"/>
</dbReference>
<dbReference type="EMBL" id="QMFB01000001">
    <property type="protein sequence ID" value="RAV23252.1"/>
    <property type="molecule type" value="Genomic_DNA"/>
</dbReference>
<feature type="transmembrane region" description="Helical" evidence="3">
    <location>
        <begin position="423"/>
        <end position="446"/>
    </location>
</feature>
<dbReference type="GO" id="GO:0009847">
    <property type="term" value="P:spore germination"/>
    <property type="evidence" value="ECO:0007669"/>
    <property type="project" value="InterPro"/>
</dbReference>
<dbReference type="InterPro" id="IPR004995">
    <property type="entry name" value="Spore_Ger"/>
</dbReference>
<evidence type="ECO:0000256" key="3">
    <source>
        <dbReference type="SAM" id="Phobius"/>
    </source>
</evidence>
<dbReference type="PIRSF" id="PIRSF005690">
    <property type="entry name" value="GerBA"/>
    <property type="match status" value="1"/>
</dbReference>